<dbReference type="SUPFAM" id="SSF52518">
    <property type="entry name" value="Thiamin diphosphate-binding fold (THDP-binding)"/>
    <property type="match status" value="2"/>
</dbReference>
<reference evidence="8 9" key="1">
    <citation type="submission" date="2020-01" db="EMBL/GenBank/DDBJ databases">
        <title>Genomes of bacteria type strains.</title>
        <authorList>
            <person name="Chen J."/>
            <person name="Zhu S."/>
            <person name="Yang J."/>
        </authorList>
    </citation>
    <scope>NUCLEOTIDE SEQUENCE [LARGE SCALE GENOMIC DNA]</scope>
    <source>
        <strain evidence="8 9">DSM 16655</strain>
    </source>
</reference>
<dbReference type="InterPro" id="IPR045229">
    <property type="entry name" value="TPP_enz"/>
</dbReference>
<dbReference type="Pfam" id="PF00205">
    <property type="entry name" value="TPP_enzyme_M"/>
    <property type="match status" value="1"/>
</dbReference>
<protein>
    <submittedName>
        <fullName evidence="8">Thiamine pyrophosphate-binding protein</fullName>
    </submittedName>
</protein>
<dbReference type="Pfam" id="PF02775">
    <property type="entry name" value="TPP_enzyme_C"/>
    <property type="match status" value="1"/>
</dbReference>
<comment type="similarity">
    <text evidence="2 4">Belongs to the TPP enzyme family.</text>
</comment>
<evidence type="ECO:0000259" key="5">
    <source>
        <dbReference type="Pfam" id="PF00205"/>
    </source>
</evidence>
<dbReference type="InterPro" id="IPR000399">
    <property type="entry name" value="TPP-bd_CS"/>
</dbReference>
<feature type="domain" description="Thiamine pyrophosphate enzyme central" evidence="5">
    <location>
        <begin position="214"/>
        <end position="350"/>
    </location>
</feature>
<dbReference type="Proteomes" id="UP001320715">
    <property type="component" value="Unassembled WGS sequence"/>
</dbReference>
<evidence type="ECO:0000259" key="6">
    <source>
        <dbReference type="Pfam" id="PF02775"/>
    </source>
</evidence>
<evidence type="ECO:0000256" key="1">
    <source>
        <dbReference type="ARBA" id="ARBA00001964"/>
    </source>
</evidence>
<evidence type="ECO:0000259" key="7">
    <source>
        <dbReference type="Pfam" id="PF02776"/>
    </source>
</evidence>
<evidence type="ECO:0000313" key="9">
    <source>
        <dbReference type="Proteomes" id="UP001320715"/>
    </source>
</evidence>
<feature type="domain" description="Thiamine pyrophosphate enzyme N-terminal TPP-binding" evidence="7">
    <location>
        <begin position="23"/>
        <end position="139"/>
    </location>
</feature>
<comment type="caution">
    <text evidence="8">The sequence shown here is derived from an EMBL/GenBank/DDBJ whole genome shotgun (WGS) entry which is preliminary data.</text>
</comment>
<feature type="domain" description="Thiamine pyrophosphate enzyme TPP-binding" evidence="6">
    <location>
        <begin position="421"/>
        <end position="561"/>
    </location>
</feature>
<evidence type="ECO:0000256" key="2">
    <source>
        <dbReference type="ARBA" id="ARBA00007812"/>
    </source>
</evidence>
<name>A0ABT1CMU3_9HYPH</name>
<sequence length="578" mass="61001">MPASGRSRAGQALVQQSTNQLVGAEALVRMLKAYKVTDVFGLCGDTSLPLYDVLARQDHGIRHFLTRDERHAAYMADGYARVTGKPGVCEGPSGGGATYMLPGVVEANESSIPVLAITSDVATTSRGRYPLTELDQTALFRPVTKWNASLDDAARLPAMVRQAFRAMTTGRPGAVHLALPFNTQKSETDPAEIWAEERHCSYPSEPAGPDPDAIAEAVQILKAARSAVAICGGGPIIAGAFAELRRLADLIELPVATTVSGQGAIAETDPLAVGVVGSNGGNPATRAVVDSADVVLFIGCRAGSVTTERWRSPGKDKTIIHIDSDAMVISANYPTAVAICADARLALAALADALEAETGLIAQEGVRRAKAAWDAKLGDFAPLAASNETPIRPERVVATLAGLLDDDAIVVADPGTPCPYFSAHYRWPRAGRNFITNRAHGALGYALAAAMGAHVGRPAVKTVAVMGDGSFGFCCGELETLLRYRMPITCIVFSNATFGWIKAGQKAGFGARFYNVDFNRTDHAAVANAFGVKSWRVENPGELEVVLRQVLVHDGPTLVDVISQPLHEAAAPVSEWVA</sequence>
<dbReference type="SUPFAM" id="SSF52467">
    <property type="entry name" value="DHS-like NAD/FAD-binding domain"/>
    <property type="match status" value="1"/>
</dbReference>
<dbReference type="Pfam" id="PF02776">
    <property type="entry name" value="TPP_enzyme_N"/>
    <property type="match status" value="1"/>
</dbReference>
<dbReference type="PANTHER" id="PTHR18968">
    <property type="entry name" value="THIAMINE PYROPHOSPHATE ENZYMES"/>
    <property type="match status" value="1"/>
</dbReference>
<dbReference type="InterPro" id="IPR012001">
    <property type="entry name" value="Thiamin_PyroP_enz_TPP-bd_dom"/>
</dbReference>
<dbReference type="InterPro" id="IPR029061">
    <property type="entry name" value="THDP-binding"/>
</dbReference>
<evidence type="ECO:0000256" key="4">
    <source>
        <dbReference type="RuleBase" id="RU362132"/>
    </source>
</evidence>
<keyword evidence="9" id="KW-1185">Reference proteome</keyword>
<comment type="cofactor">
    <cofactor evidence="1">
        <name>thiamine diphosphate</name>
        <dbReference type="ChEBI" id="CHEBI:58937"/>
    </cofactor>
</comment>
<accession>A0ABT1CMU3</accession>
<proteinExistence type="inferred from homology"/>
<organism evidence="8 9">
    <name type="scientific">Hoeflea alexandrii</name>
    <dbReference type="NCBI Taxonomy" id="288436"/>
    <lineage>
        <taxon>Bacteria</taxon>
        <taxon>Pseudomonadati</taxon>
        <taxon>Pseudomonadota</taxon>
        <taxon>Alphaproteobacteria</taxon>
        <taxon>Hyphomicrobiales</taxon>
        <taxon>Rhizobiaceae</taxon>
        <taxon>Hoeflea</taxon>
    </lineage>
</organism>
<dbReference type="InterPro" id="IPR029035">
    <property type="entry name" value="DHS-like_NAD/FAD-binding_dom"/>
</dbReference>
<evidence type="ECO:0000256" key="3">
    <source>
        <dbReference type="ARBA" id="ARBA00023052"/>
    </source>
</evidence>
<dbReference type="InterPro" id="IPR011766">
    <property type="entry name" value="TPP_enzyme_TPP-bd"/>
</dbReference>
<dbReference type="Gene3D" id="3.40.50.1220">
    <property type="entry name" value="TPP-binding domain"/>
    <property type="match status" value="1"/>
</dbReference>
<dbReference type="CDD" id="cd07035">
    <property type="entry name" value="TPP_PYR_POX_like"/>
    <property type="match status" value="1"/>
</dbReference>
<dbReference type="Gene3D" id="3.40.50.970">
    <property type="match status" value="2"/>
</dbReference>
<keyword evidence="3 4" id="KW-0786">Thiamine pyrophosphate</keyword>
<dbReference type="CDD" id="cd00568">
    <property type="entry name" value="TPP_enzymes"/>
    <property type="match status" value="1"/>
</dbReference>
<dbReference type="PANTHER" id="PTHR18968:SF13">
    <property type="entry name" value="ACETOLACTATE SYNTHASE CATALYTIC SUBUNIT, MITOCHONDRIAL"/>
    <property type="match status" value="1"/>
</dbReference>
<dbReference type="InterPro" id="IPR012000">
    <property type="entry name" value="Thiamin_PyroP_enz_cen_dom"/>
</dbReference>
<gene>
    <name evidence="8" type="ORF">GTW23_04995</name>
</gene>
<dbReference type="EMBL" id="JAAAML010000001">
    <property type="protein sequence ID" value="MCO6407524.1"/>
    <property type="molecule type" value="Genomic_DNA"/>
</dbReference>
<dbReference type="PROSITE" id="PS00187">
    <property type="entry name" value="TPP_ENZYMES"/>
    <property type="match status" value="1"/>
</dbReference>
<evidence type="ECO:0000313" key="8">
    <source>
        <dbReference type="EMBL" id="MCO6407524.1"/>
    </source>
</evidence>